<keyword evidence="7" id="KW-1185">Reference proteome</keyword>
<name>A0ABP4NVR7_9MICO</name>
<dbReference type="Gene3D" id="6.10.250.690">
    <property type="match status" value="1"/>
</dbReference>
<evidence type="ECO:0000259" key="5">
    <source>
        <dbReference type="PROSITE" id="PS51755"/>
    </source>
</evidence>
<evidence type="ECO:0000256" key="1">
    <source>
        <dbReference type="ARBA" id="ARBA00023125"/>
    </source>
</evidence>
<dbReference type="SMART" id="SM00448">
    <property type="entry name" value="REC"/>
    <property type="match status" value="1"/>
</dbReference>
<dbReference type="PROSITE" id="PS50110">
    <property type="entry name" value="RESPONSE_REGULATORY"/>
    <property type="match status" value="1"/>
</dbReference>
<feature type="DNA-binding region" description="OmpR/PhoB-type" evidence="3">
    <location>
        <begin position="161"/>
        <end position="258"/>
    </location>
</feature>
<dbReference type="PROSITE" id="PS51755">
    <property type="entry name" value="OMPR_PHOB"/>
    <property type="match status" value="1"/>
</dbReference>
<dbReference type="Gene3D" id="3.40.50.2300">
    <property type="match status" value="1"/>
</dbReference>
<comment type="caution">
    <text evidence="6">The sequence shown here is derived from an EMBL/GenBank/DDBJ whole genome shotgun (WGS) entry which is preliminary data.</text>
</comment>
<dbReference type="InterPro" id="IPR011006">
    <property type="entry name" value="CheY-like_superfamily"/>
</dbReference>
<proteinExistence type="predicted"/>
<dbReference type="InterPro" id="IPR039420">
    <property type="entry name" value="WalR-like"/>
</dbReference>
<keyword evidence="1 3" id="KW-0238">DNA-binding</keyword>
<organism evidence="6 7">
    <name type="scientific">Dermacoccus profundi</name>
    <dbReference type="NCBI Taxonomy" id="322602"/>
    <lineage>
        <taxon>Bacteria</taxon>
        <taxon>Bacillati</taxon>
        <taxon>Actinomycetota</taxon>
        <taxon>Actinomycetes</taxon>
        <taxon>Micrococcales</taxon>
        <taxon>Dermacoccaceae</taxon>
        <taxon>Dermacoccus</taxon>
    </lineage>
</organism>
<protein>
    <submittedName>
        <fullName evidence="6">Response regulator transcription factor</fullName>
    </submittedName>
</protein>
<reference evidence="7" key="1">
    <citation type="journal article" date="2019" name="Int. J. Syst. Evol. Microbiol.">
        <title>The Global Catalogue of Microorganisms (GCM) 10K type strain sequencing project: providing services to taxonomists for standard genome sequencing and annotation.</title>
        <authorList>
            <consortium name="The Broad Institute Genomics Platform"/>
            <consortium name="The Broad Institute Genome Sequencing Center for Infectious Disease"/>
            <person name="Wu L."/>
            <person name="Ma J."/>
        </authorList>
    </citation>
    <scope>NUCLEOTIDE SEQUENCE [LARGE SCALE GENOMIC DNA]</scope>
    <source>
        <strain evidence="7">JCM 14589</strain>
    </source>
</reference>
<dbReference type="PANTHER" id="PTHR48111:SF28">
    <property type="entry name" value="TRANSCRIPTIONAL REGULATORY PROTEIN TCRX-RELATED"/>
    <property type="match status" value="1"/>
</dbReference>
<evidence type="ECO:0000313" key="6">
    <source>
        <dbReference type="EMBL" id="GAA1567082.1"/>
    </source>
</evidence>
<sequence length="260" mass="27975">MRPAAAKGGLARWATPYCGRMSAPKTAPLTGGRALRVLIVDDEPGLVDSLTAGFRFQGWDAESAPTGEVAVAKCRISEPDVVVLDIGLPDIDGFEVLARLRALNPEVGVIFLTARDGVDDRVAGIRLGGDDYLTKPFSLEEVIVRAEALVRRRGLTAAAQGDHLAVDDLVINTSTFEVERAGVPIKLTATEFALARHLAENARRVCSKQELLSAVWGEDFAGGEHVVELYISYLRKKIDADGLPLIRTVRGIGYTMRPGA</sequence>
<dbReference type="Pfam" id="PF00072">
    <property type="entry name" value="Response_reg"/>
    <property type="match status" value="1"/>
</dbReference>
<dbReference type="EMBL" id="BAAANW010000011">
    <property type="protein sequence ID" value="GAA1567082.1"/>
    <property type="molecule type" value="Genomic_DNA"/>
</dbReference>
<gene>
    <name evidence="6" type="ORF">GCM10009763_14130</name>
</gene>
<dbReference type="InterPro" id="IPR001789">
    <property type="entry name" value="Sig_transdc_resp-reg_receiver"/>
</dbReference>
<dbReference type="InterPro" id="IPR036388">
    <property type="entry name" value="WH-like_DNA-bd_sf"/>
</dbReference>
<accession>A0ABP4NVR7</accession>
<evidence type="ECO:0000313" key="7">
    <source>
        <dbReference type="Proteomes" id="UP001500350"/>
    </source>
</evidence>
<dbReference type="InterPro" id="IPR001867">
    <property type="entry name" value="OmpR/PhoB-type_DNA-bd"/>
</dbReference>
<dbReference type="CDD" id="cd00383">
    <property type="entry name" value="trans_reg_C"/>
    <property type="match status" value="1"/>
</dbReference>
<dbReference type="SMART" id="SM00862">
    <property type="entry name" value="Trans_reg_C"/>
    <property type="match status" value="1"/>
</dbReference>
<dbReference type="Pfam" id="PF00486">
    <property type="entry name" value="Trans_reg_C"/>
    <property type="match status" value="1"/>
</dbReference>
<feature type="domain" description="Response regulatory" evidence="4">
    <location>
        <begin position="36"/>
        <end position="150"/>
    </location>
</feature>
<dbReference type="Gene3D" id="1.10.10.10">
    <property type="entry name" value="Winged helix-like DNA-binding domain superfamily/Winged helix DNA-binding domain"/>
    <property type="match status" value="1"/>
</dbReference>
<evidence type="ECO:0000256" key="2">
    <source>
        <dbReference type="PROSITE-ProRule" id="PRU00169"/>
    </source>
</evidence>
<evidence type="ECO:0000259" key="4">
    <source>
        <dbReference type="PROSITE" id="PS50110"/>
    </source>
</evidence>
<feature type="domain" description="OmpR/PhoB-type" evidence="5">
    <location>
        <begin position="161"/>
        <end position="258"/>
    </location>
</feature>
<dbReference type="SUPFAM" id="SSF52172">
    <property type="entry name" value="CheY-like"/>
    <property type="match status" value="1"/>
</dbReference>
<dbReference type="PANTHER" id="PTHR48111">
    <property type="entry name" value="REGULATOR OF RPOS"/>
    <property type="match status" value="1"/>
</dbReference>
<keyword evidence="2" id="KW-0597">Phosphoprotein</keyword>
<evidence type="ECO:0000256" key="3">
    <source>
        <dbReference type="PROSITE-ProRule" id="PRU01091"/>
    </source>
</evidence>
<dbReference type="Proteomes" id="UP001500350">
    <property type="component" value="Unassembled WGS sequence"/>
</dbReference>
<feature type="modified residue" description="4-aspartylphosphate" evidence="2">
    <location>
        <position position="85"/>
    </location>
</feature>